<dbReference type="OrthoDB" id="9982225at2"/>
<dbReference type="EMBL" id="MBLM01000003">
    <property type="protein sequence ID" value="OHV45947.1"/>
    <property type="molecule type" value="Genomic_DNA"/>
</dbReference>
<organism evidence="1 2">
    <name type="scientific">Parafrankia colletiae</name>
    <dbReference type="NCBI Taxonomy" id="573497"/>
    <lineage>
        <taxon>Bacteria</taxon>
        <taxon>Bacillati</taxon>
        <taxon>Actinomycetota</taxon>
        <taxon>Actinomycetes</taxon>
        <taxon>Frankiales</taxon>
        <taxon>Frankiaceae</taxon>
        <taxon>Parafrankia</taxon>
    </lineage>
</organism>
<dbReference type="RefSeq" id="WP_071082215.1">
    <property type="nucleotide sequence ID" value="NZ_MBLM01000003.1"/>
</dbReference>
<accession>A0A1S1RIT3</accession>
<reference evidence="2" key="1">
    <citation type="submission" date="2016-07" db="EMBL/GenBank/DDBJ databases">
        <title>Sequence Frankia sp. strain CcI1.17.</title>
        <authorList>
            <person name="Ghodhbane-Gtari F."/>
            <person name="Swanson E."/>
            <person name="Gueddou A."/>
            <person name="Morris K."/>
            <person name="Hezbri K."/>
            <person name="Ktari A."/>
            <person name="Nouioui I."/>
            <person name="Abebe-Akele F."/>
            <person name="Simpson S."/>
            <person name="Thomas K."/>
            <person name="Gtari M."/>
            <person name="Tisa L.S."/>
            <person name="Hurst S."/>
        </authorList>
    </citation>
    <scope>NUCLEOTIDE SEQUENCE [LARGE SCALE GENOMIC DNA]</scope>
    <source>
        <strain evidence="2">Cc1.17</strain>
    </source>
</reference>
<proteinExistence type="predicted"/>
<protein>
    <submittedName>
        <fullName evidence="1">Uncharacterized protein</fullName>
    </submittedName>
</protein>
<dbReference type="AlphaFoldDB" id="A0A1S1RIT3"/>
<keyword evidence="2" id="KW-1185">Reference proteome</keyword>
<sequence>MTLLASLLRDFGDVDRGRLLALINKSIVDERAAVAAGATPRRGYDVGPRLRRTRLRPAAPRADIRLV</sequence>
<gene>
    <name evidence="1" type="ORF">CC117_09355</name>
</gene>
<evidence type="ECO:0000313" key="1">
    <source>
        <dbReference type="EMBL" id="OHV45947.1"/>
    </source>
</evidence>
<name>A0A1S1RIT3_9ACTN</name>
<evidence type="ECO:0000313" key="2">
    <source>
        <dbReference type="Proteomes" id="UP000179627"/>
    </source>
</evidence>
<comment type="caution">
    <text evidence="1">The sequence shown here is derived from an EMBL/GenBank/DDBJ whole genome shotgun (WGS) entry which is preliminary data.</text>
</comment>
<dbReference type="Proteomes" id="UP000179627">
    <property type="component" value="Unassembled WGS sequence"/>
</dbReference>